<organism evidence="3 4">
    <name type="scientific">Nonlabens spongiae</name>
    <dbReference type="NCBI Taxonomy" id="331648"/>
    <lineage>
        <taxon>Bacteria</taxon>
        <taxon>Pseudomonadati</taxon>
        <taxon>Bacteroidota</taxon>
        <taxon>Flavobacteriia</taxon>
        <taxon>Flavobacteriales</taxon>
        <taxon>Flavobacteriaceae</taxon>
        <taxon>Nonlabens</taxon>
    </lineage>
</organism>
<evidence type="ECO:0008006" key="5">
    <source>
        <dbReference type="Google" id="ProtNLM"/>
    </source>
</evidence>
<accession>A0A1W6MI11</accession>
<protein>
    <recommendedName>
        <fullName evidence="5">TIGR00341 family protein</fullName>
    </recommendedName>
</protein>
<dbReference type="OrthoDB" id="9790659at2"/>
<reference evidence="3 4" key="1">
    <citation type="submission" date="2016-11" db="EMBL/GenBank/DDBJ databases">
        <title>Trade-off between light-utilization and light-protection in marine flavobacteria.</title>
        <authorList>
            <person name="Kumagai Y."/>
        </authorList>
    </citation>
    <scope>NUCLEOTIDE SEQUENCE [LARGE SCALE GENOMIC DNA]</scope>
    <source>
        <strain evidence="3 4">JCM 13191</strain>
    </source>
</reference>
<proteinExistence type="predicted"/>
<dbReference type="EMBL" id="CP019344">
    <property type="protein sequence ID" value="ARN77220.1"/>
    <property type="molecule type" value="Genomic_DNA"/>
</dbReference>
<dbReference type="Proteomes" id="UP000193431">
    <property type="component" value="Chromosome"/>
</dbReference>
<evidence type="ECO:0000313" key="4">
    <source>
        <dbReference type="Proteomes" id="UP000193431"/>
    </source>
</evidence>
<keyword evidence="2" id="KW-0812">Transmembrane</keyword>
<feature type="transmembrane region" description="Helical" evidence="2">
    <location>
        <begin position="251"/>
        <end position="271"/>
    </location>
</feature>
<keyword evidence="2" id="KW-1133">Transmembrane helix</keyword>
<dbReference type="InterPro" id="IPR005240">
    <property type="entry name" value="DUF389"/>
</dbReference>
<feature type="transmembrane region" description="Helical" evidence="2">
    <location>
        <begin position="183"/>
        <end position="203"/>
    </location>
</feature>
<feature type="transmembrane region" description="Helical" evidence="2">
    <location>
        <begin position="153"/>
        <end position="171"/>
    </location>
</feature>
<dbReference type="PANTHER" id="PTHR20992">
    <property type="entry name" value="AT15442P-RELATED"/>
    <property type="match status" value="1"/>
</dbReference>
<feature type="transmembrane region" description="Helical" evidence="2">
    <location>
        <begin position="63"/>
        <end position="79"/>
    </location>
</feature>
<dbReference type="STRING" id="331648.BST97_04060"/>
<dbReference type="AlphaFoldDB" id="A0A1W6MI11"/>
<dbReference type="Pfam" id="PF04087">
    <property type="entry name" value="DUF389"/>
    <property type="match status" value="1"/>
</dbReference>
<name>A0A1W6MI11_9FLAO</name>
<feature type="transmembrane region" description="Helical" evidence="2">
    <location>
        <begin position="209"/>
        <end position="231"/>
    </location>
</feature>
<feature type="coiled-coil region" evidence="1">
    <location>
        <begin position="372"/>
        <end position="402"/>
    </location>
</feature>
<evidence type="ECO:0000256" key="2">
    <source>
        <dbReference type="SAM" id="Phobius"/>
    </source>
</evidence>
<evidence type="ECO:0000256" key="1">
    <source>
        <dbReference type="SAM" id="Coils"/>
    </source>
</evidence>
<feature type="transmembrane region" description="Helical" evidence="2">
    <location>
        <begin position="119"/>
        <end position="137"/>
    </location>
</feature>
<keyword evidence="1" id="KW-0175">Coiled coil</keyword>
<keyword evidence="4" id="KW-1185">Reference proteome</keyword>
<dbReference type="RefSeq" id="WP_085766027.1">
    <property type="nucleotide sequence ID" value="NZ_CP019344.1"/>
</dbReference>
<gene>
    <name evidence="3" type="ORF">BST97_04060</name>
</gene>
<evidence type="ECO:0000313" key="3">
    <source>
        <dbReference type="EMBL" id="ARN77220.1"/>
    </source>
</evidence>
<keyword evidence="2" id="KW-0472">Membrane</keyword>
<sequence length="499" mass="56059">MSTQPTQNMQPEDKLESNKEKIEGIWENIKAFLSELLDIRKDSDRSETVESVRKDISFQGHNAWILIFSIMVASIGLNANSTAVVIGAMLISPLMGPIVGMGLGTAINDDRMLRRSGMNLLIMVGLSLATASLYFLITPLKELNTELSARTEPNILDVLVAIFGGLALIVAKAKKGTISNAIAGVAIATALMPPLCTAGYGIATAQLSVFGGAIYLFSINAVFIALSTFVVCKFLRFPMVKYANAAKRKRVSRIAGLIGVLVLAPSIFFFIKLYQKQKYQIEAYAFVEEIVKYPGMRSTPEWNNEKKQLDVILMGAEVPQPILDDWTNKFIDKEQFEQCTIEFYQGSKTILADNNDDLEKLQEERINDIKLIQDKDTRIQALEDELRRMSKQSQKLEVISEEVSFIFPELAGISYAPEVYRDLSTSKYDTIQKFTVAFKDSTVSQERRAELRNKMKNWLTFRMKTDQIDIVEGERKIRKAKTDTIEPIKEEVKKVGAMK</sequence>
<dbReference type="PANTHER" id="PTHR20992:SF9">
    <property type="entry name" value="AT15442P-RELATED"/>
    <property type="match status" value="1"/>
</dbReference>
<feature type="transmembrane region" description="Helical" evidence="2">
    <location>
        <begin position="85"/>
        <end position="107"/>
    </location>
</feature>